<dbReference type="EMBL" id="CP071880">
    <property type="protein sequence ID" value="QTE48853.1"/>
    <property type="molecule type" value="Genomic_DNA"/>
</dbReference>
<proteinExistence type="predicted"/>
<protein>
    <submittedName>
        <fullName evidence="2">DUF2214 family protein</fullName>
    </submittedName>
</protein>
<dbReference type="EMBL" id="CP043451">
    <property type="protein sequence ID" value="QEM02406.1"/>
    <property type="molecule type" value="Genomic_DNA"/>
</dbReference>
<organism evidence="2 4">
    <name type="scientific">Mucilaginibacter rubeus</name>
    <dbReference type="NCBI Taxonomy" id="2027860"/>
    <lineage>
        <taxon>Bacteria</taxon>
        <taxon>Pseudomonadati</taxon>
        <taxon>Bacteroidota</taxon>
        <taxon>Sphingobacteriia</taxon>
        <taxon>Sphingobacteriales</taxon>
        <taxon>Sphingobacteriaceae</taxon>
        <taxon>Mucilaginibacter</taxon>
    </lineage>
</organism>
<evidence type="ECO:0000313" key="3">
    <source>
        <dbReference type="EMBL" id="QTE48853.1"/>
    </source>
</evidence>
<dbReference type="AlphaFoldDB" id="A0AAE6MGD5"/>
<gene>
    <name evidence="2" type="ORF">DIU31_002300</name>
    <name evidence="3" type="ORF">J3L21_25445</name>
</gene>
<evidence type="ECO:0000313" key="2">
    <source>
        <dbReference type="EMBL" id="QEM02406.1"/>
    </source>
</evidence>
<dbReference type="RefSeq" id="WP_112658455.1">
    <property type="nucleotide sequence ID" value="NZ_CP043451.1"/>
</dbReference>
<feature type="transmembrane region" description="Helical" evidence="1">
    <location>
        <begin position="6"/>
        <end position="36"/>
    </location>
</feature>
<reference evidence="2 4" key="1">
    <citation type="submission" date="2019-08" db="EMBL/GenBank/DDBJ databases">
        <title>Comparative genome analysis confer to the adaptation heavy metal polluted environment.</title>
        <authorList>
            <person name="Li Y."/>
        </authorList>
    </citation>
    <scope>NUCLEOTIDE SEQUENCE [LARGE SCALE GENOMIC DNA]</scope>
    <source>
        <strain evidence="2 4">P2</strain>
    </source>
</reference>
<feature type="transmembrane region" description="Helical" evidence="1">
    <location>
        <begin position="133"/>
        <end position="155"/>
    </location>
</feature>
<accession>A0AAE6MGD5</accession>
<evidence type="ECO:0000313" key="5">
    <source>
        <dbReference type="Proteomes" id="UP000663940"/>
    </source>
</evidence>
<evidence type="ECO:0000256" key="1">
    <source>
        <dbReference type="SAM" id="Phobius"/>
    </source>
</evidence>
<feature type="transmembrane region" description="Helical" evidence="1">
    <location>
        <begin position="57"/>
        <end position="80"/>
    </location>
</feature>
<keyword evidence="1" id="KW-0472">Membrane</keyword>
<name>A0AAE6MGD5_9SPHI</name>
<keyword evidence="1" id="KW-0812">Transmembrane</keyword>
<reference evidence="3 5" key="2">
    <citation type="submission" date="2021-03" db="EMBL/GenBank/DDBJ databases">
        <title>Mucilaginibacter strains isolated from gold and copper mining confer multi heavy-metal resistance.</title>
        <authorList>
            <person name="Li Y."/>
        </authorList>
    </citation>
    <scope>NUCLEOTIDE SEQUENCE [LARGE SCALE GENOMIC DNA]</scope>
    <source>
        <strain evidence="3 5">P2-4</strain>
    </source>
</reference>
<dbReference type="Proteomes" id="UP000663940">
    <property type="component" value="Chromosome"/>
</dbReference>
<feature type="transmembrane region" description="Helical" evidence="1">
    <location>
        <begin position="86"/>
        <end position="105"/>
    </location>
</feature>
<evidence type="ECO:0000313" key="4">
    <source>
        <dbReference type="Proteomes" id="UP000250557"/>
    </source>
</evidence>
<keyword evidence="5" id="KW-1185">Reference proteome</keyword>
<sequence>MNTSLFLPALLILHLTGLTIMAGTTIVDFTVFKTFWKHFDDNTEKSKGILAGTSKSSTLIGIGAALLVITGIGMMALTHGVFGEQLWFRIKIGIVLVLMLNGIIFGRRQGQKLRMIMNNNGAYLTEQVDQIKVNLNIFFTVQLILFFSIVFLSVFKFS</sequence>
<keyword evidence="1" id="KW-1133">Transmembrane helix</keyword>
<dbReference type="Proteomes" id="UP000250557">
    <property type="component" value="Chromosome"/>
</dbReference>